<gene>
    <name evidence="9" type="ORF">E6C48_00620</name>
</gene>
<feature type="compositionally biased region" description="Basic and acidic residues" evidence="7">
    <location>
        <begin position="63"/>
        <end position="72"/>
    </location>
</feature>
<comment type="function">
    <text evidence="1">May be required for disulfide bond formation in some proteins.</text>
</comment>
<evidence type="ECO:0000313" key="10">
    <source>
        <dbReference type="Proteomes" id="UP000306441"/>
    </source>
</evidence>
<evidence type="ECO:0000259" key="8">
    <source>
        <dbReference type="PROSITE" id="PS51352"/>
    </source>
</evidence>
<evidence type="ECO:0000256" key="1">
    <source>
        <dbReference type="ARBA" id="ARBA00003565"/>
    </source>
</evidence>
<keyword evidence="10" id="KW-1185">Reference proteome</keyword>
<dbReference type="Gene3D" id="3.40.30.10">
    <property type="entry name" value="Glutaredoxin"/>
    <property type="match status" value="1"/>
</dbReference>
<proteinExistence type="inferred from homology"/>
<evidence type="ECO:0000256" key="2">
    <source>
        <dbReference type="ARBA" id="ARBA00005791"/>
    </source>
</evidence>
<sequence>MGSGLVPARAAPGRHGRGIGCRHRQARFQALLQRREDSQRVLLSAAWTAAGRRDPHARRPALRRGDGGLCHEGRRMRGRVQATPVRRFRLNFNTAKRTAAARPLSHQGGHAAPEVITMHNEIPIGRRRFLLGASTLAAGVLLLQAGPALSQEDLTPQQVLNDPDMPSIGLKNADITIAEFMDYNCPYCRKSHPELKKLLKSDGKVRIVYKDWPVFGPVSEYAARMALAAKWQAGYEAAHDALMTSPRRFQRDRQVRAALQKAGLDMAQLDRDAKAHKADIDRLLARTSLQAETIGLQGTPSWLVESFIVFGGLDHEQLTEAVAEARRRKKEGAAGK</sequence>
<dbReference type="Proteomes" id="UP000306441">
    <property type="component" value="Unassembled WGS sequence"/>
</dbReference>
<dbReference type="InterPro" id="IPR013766">
    <property type="entry name" value="Thioredoxin_domain"/>
</dbReference>
<dbReference type="InterPro" id="IPR012336">
    <property type="entry name" value="Thioredoxin-like_fold"/>
</dbReference>
<dbReference type="EMBL" id="SSNY01000001">
    <property type="protein sequence ID" value="THF59601.1"/>
    <property type="molecule type" value="Genomic_DNA"/>
</dbReference>
<evidence type="ECO:0000256" key="4">
    <source>
        <dbReference type="ARBA" id="ARBA00023002"/>
    </source>
</evidence>
<evidence type="ECO:0000256" key="7">
    <source>
        <dbReference type="SAM" id="MobiDB-lite"/>
    </source>
</evidence>
<dbReference type="PANTHER" id="PTHR13887">
    <property type="entry name" value="GLUTATHIONE S-TRANSFERASE KAPPA"/>
    <property type="match status" value="1"/>
</dbReference>
<keyword evidence="6" id="KW-0676">Redox-active center</keyword>
<dbReference type="Pfam" id="PF13462">
    <property type="entry name" value="Thioredoxin_4"/>
    <property type="match status" value="1"/>
</dbReference>
<comment type="similarity">
    <text evidence="2">Belongs to the thioredoxin family. DsbA subfamily.</text>
</comment>
<comment type="caution">
    <text evidence="9">The sequence shown here is derived from an EMBL/GenBank/DDBJ whole genome shotgun (WGS) entry which is preliminary data.</text>
</comment>
<feature type="region of interest" description="Disordered" evidence="7">
    <location>
        <begin position="53"/>
        <end position="72"/>
    </location>
</feature>
<feature type="domain" description="Thioredoxin" evidence="8">
    <location>
        <begin position="140"/>
        <end position="327"/>
    </location>
</feature>
<keyword evidence="3" id="KW-0732">Signal</keyword>
<dbReference type="InterPro" id="IPR036249">
    <property type="entry name" value="Thioredoxin-like_sf"/>
</dbReference>
<protein>
    <submittedName>
        <fullName evidence="9">DsbA family protein</fullName>
    </submittedName>
</protein>
<reference evidence="9 10" key="1">
    <citation type="submission" date="2019-04" db="EMBL/GenBank/DDBJ databases">
        <title>Mesorhizobium composti sp. nov., isolated from compost.</title>
        <authorList>
            <person name="Lin S.-Y."/>
            <person name="Hameed A."/>
            <person name="Hsieh Y.-T."/>
            <person name="Young C.-C."/>
        </authorList>
    </citation>
    <scope>NUCLEOTIDE SEQUENCE [LARGE SCALE GENOMIC DNA]</scope>
    <source>
        <strain evidence="9 10">CC-YTH430</strain>
    </source>
</reference>
<keyword evidence="4" id="KW-0560">Oxidoreductase</keyword>
<keyword evidence="5" id="KW-1015">Disulfide bond</keyword>
<organism evidence="9 10">
    <name type="scientific">Ollibium composti</name>
    <dbReference type="NCBI Taxonomy" id="2675109"/>
    <lineage>
        <taxon>Bacteria</taxon>
        <taxon>Pseudomonadati</taxon>
        <taxon>Pseudomonadota</taxon>
        <taxon>Alphaproteobacteria</taxon>
        <taxon>Hyphomicrobiales</taxon>
        <taxon>Phyllobacteriaceae</taxon>
        <taxon>Ollibium</taxon>
    </lineage>
</organism>
<dbReference type="PROSITE" id="PS51352">
    <property type="entry name" value="THIOREDOXIN_2"/>
    <property type="match status" value="1"/>
</dbReference>
<dbReference type="CDD" id="cd03023">
    <property type="entry name" value="DsbA_Com1_like"/>
    <property type="match status" value="1"/>
</dbReference>
<evidence type="ECO:0000256" key="3">
    <source>
        <dbReference type="ARBA" id="ARBA00022729"/>
    </source>
</evidence>
<accession>A0ABY2QEH1</accession>
<evidence type="ECO:0000256" key="6">
    <source>
        <dbReference type="ARBA" id="ARBA00023284"/>
    </source>
</evidence>
<evidence type="ECO:0000313" key="9">
    <source>
        <dbReference type="EMBL" id="THF59601.1"/>
    </source>
</evidence>
<evidence type="ECO:0000256" key="5">
    <source>
        <dbReference type="ARBA" id="ARBA00023157"/>
    </source>
</evidence>
<dbReference type="PANTHER" id="PTHR13887:SF14">
    <property type="entry name" value="DISULFIDE BOND FORMATION PROTEIN D"/>
    <property type="match status" value="1"/>
</dbReference>
<name>A0ABY2QEH1_9HYPH</name>
<dbReference type="SUPFAM" id="SSF52833">
    <property type="entry name" value="Thioredoxin-like"/>
    <property type="match status" value="1"/>
</dbReference>